<organism evidence="1 2">
    <name type="scientific">Stephania yunnanensis</name>
    <dbReference type="NCBI Taxonomy" id="152371"/>
    <lineage>
        <taxon>Eukaryota</taxon>
        <taxon>Viridiplantae</taxon>
        <taxon>Streptophyta</taxon>
        <taxon>Embryophyta</taxon>
        <taxon>Tracheophyta</taxon>
        <taxon>Spermatophyta</taxon>
        <taxon>Magnoliopsida</taxon>
        <taxon>Ranunculales</taxon>
        <taxon>Menispermaceae</taxon>
        <taxon>Menispermoideae</taxon>
        <taxon>Cissampelideae</taxon>
        <taxon>Stephania</taxon>
    </lineage>
</organism>
<keyword evidence="2" id="KW-1185">Reference proteome</keyword>
<dbReference type="AlphaFoldDB" id="A0AAP0P8R5"/>
<proteinExistence type="predicted"/>
<name>A0AAP0P8R5_9MAGN</name>
<evidence type="ECO:0000313" key="2">
    <source>
        <dbReference type="Proteomes" id="UP001420932"/>
    </source>
</evidence>
<reference evidence="1 2" key="1">
    <citation type="submission" date="2024-01" db="EMBL/GenBank/DDBJ databases">
        <title>Genome assemblies of Stephania.</title>
        <authorList>
            <person name="Yang L."/>
        </authorList>
    </citation>
    <scope>NUCLEOTIDE SEQUENCE [LARGE SCALE GENOMIC DNA]</scope>
    <source>
        <strain evidence="1">YNDBR</strain>
        <tissue evidence="1">Leaf</tissue>
    </source>
</reference>
<protein>
    <recommendedName>
        <fullName evidence="3">Reverse transcriptase domain-containing protein</fullName>
    </recommendedName>
</protein>
<gene>
    <name evidence="1" type="ORF">Syun_014653</name>
</gene>
<evidence type="ECO:0008006" key="3">
    <source>
        <dbReference type="Google" id="ProtNLM"/>
    </source>
</evidence>
<comment type="caution">
    <text evidence="1">The sequence shown here is derived from an EMBL/GenBank/DDBJ whole genome shotgun (WGS) entry which is preliminary data.</text>
</comment>
<accession>A0AAP0P8R5</accession>
<evidence type="ECO:0000313" key="1">
    <source>
        <dbReference type="EMBL" id="KAK9135323.1"/>
    </source>
</evidence>
<dbReference type="Proteomes" id="UP001420932">
    <property type="component" value="Unassembled WGS sequence"/>
</dbReference>
<dbReference type="EMBL" id="JBBNAF010000006">
    <property type="protein sequence ID" value="KAK9135323.1"/>
    <property type="molecule type" value="Genomic_DNA"/>
</dbReference>
<sequence>MPPLIKHSQSSFVAGRHIFDNILIAQELIHSLKNIKERMGWMAMKIDPEKAYETS</sequence>